<comment type="similarity">
    <text evidence="2 8">Belongs to the glycosyltransferase 92 family.</text>
</comment>
<dbReference type="OrthoDB" id="2526284at2759"/>
<dbReference type="GO" id="GO:0016757">
    <property type="term" value="F:glycosyltransferase activity"/>
    <property type="evidence" value="ECO:0007669"/>
    <property type="project" value="UniProtKB-UniRule"/>
</dbReference>
<dbReference type="GO" id="GO:0016020">
    <property type="term" value="C:membrane"/>
    <property type="evidence" value="ECO:0007669"/>
    <property type="project" value="UniProtKB-SubCell"/>
</dbReference>
<evidence type="ECO:0000256" key="6">
    <source>
        <dbReference type="ARBA" id="ARBA00022989"/>
    </source>
</evidence>
<sequence length="476" mass="53844">MKQVIENTTLNTIYGGTRNLYVSLSQHCLSIQAGYTQFFLIFLFCTGTTCPSHRERRTSWHFARWDKRLLQELRGSRRGFLNMEKESWYSVTDGVHVFSAFITTTVEHAIHVVSLVQFRDSNGTSIEPPPMICGIRSSLGVTEHEARIRPLWTWLEPRLKSAFILCPPPAVSEEGVEVAISVRGSSKRLSVWIPVHYPPVESEGKCCAVCVRPTFGSAISVSKVAEFIAHYRLMGAREFYFYDLEMSDDLKVLLGYMQMKGVDITVVPFKLLVDSTEVHAHGQMAGLYDCMFRSMPKSEYHIHVDIDELMVPLQYSNISALVYGVEATHGGHVVGSIVVRSTYYCAEYPLRPLSLQDRRGPLQTRLFTLHTQYVSFGDSTKYVGRTRTICDAGVHIVRKHCGSFQAVLAPSSMAGVNHYRRCCEFAGANRIKTVEFNLWNISELFRDDTVEERATLIENELDILGLRKVGESLIES</sequence>
<dbReference type="Proteomes" id="UP000821853">
    <property type="component" value="Chromosome 2"/>
</dbReference>
<keyword evidence="4 8" id="KW-0808">Transferase</keyword>
<name>A0A9J6FV94_HAELO</name>
<dbReference type="InterPro" id="IPR008166">
    <property type="entry name" value="Glyco_transf_92"/>
</dbReference>
<dbReference type="VEuPathDB" id="VectorBase:HLOH_058102"/>
<proteinExistence type="inferred from homology"/>
<organism evidence="9 10">
    <name type="scientific">Haemaphysalis longicornis</name>
    <name type="common">Bush tick</name>
    <dbReference type="NCBI Taxonomy" id="44386"/>
    <lineage>
        <taxon>Eukaryota</taxon>
        <taxon>Metazoa</taxon>
        <taxon>Ecdysozoa</taxon>
        <taxon>Arthropoda</taxon>
        <taxon>Chelicerata</taxon>
        <taxon>Arachnida</taxon>
        <taxon>Acari</taxon>
        <taxon>Parasitiformes</taxon>
        <taxon>Ixodida</taxon>
        <taxon>Ixodoidea</taxon>
        <taxon>Ixodidae</taxon>
        <taxon>Haemaphysalinae</taxon>
        <taxon>Haemaphysalis</taxon>
    </lineage>
</organism>
<keyword evidence="7" id="KW-0472">Membrane</keyword>
<keyword evidence="5" id="KW-0812">Transmembrane</keyword>
<dbReference type="PANTHER" id="PTHR21461:SF40">
    <property type="entry name" value="GLYCOSYLTRANSFERASE FAMILY 92 PROTEIN"/>
    <property type="match status" value="1"/>
</dbReference>
<dbReference type="Pfam" id="PF01697">
    <property type="entry name" value="Glyco_transf_92"/>
    <property type="match status" value="1"/>
</dbReference>
<keyword evidence="6" id="KW-1133">Transmembrane helix</keyword>
<evidence type="ECO:0000256" key="1">
    <source>
        <dbReference type="ARBA" id="ARBA00004167"/>
    </source>
</evidence>
<protein>
    <recommendedName>
        <fullName evidence="8">Glycosyltransferase family 92 protein</fullName>
        <ecNumber evidence="8">2.4.1.-</ecNumber>
    </recommendedName>
</protein>
<comment type="caution">
    <text evidence="9">The sequence shown here is derived from an EMBL/GenBank/DDBJ whole genome shotgun (WGS) entry which is preliminary data.</text>
</comment>
<dbReference type="EMBL" id="JABSTR010000004">
    <property type="protein sequence ID" value="KAH9366727.1"/>
    <property type="molecule type" value="Genomic_DNA"/>
</dbReference>
<comment type="subcellular location">
    <subcellularLocation>
        <location evidence="1">Membrane</location>
        <topology evidence="1">Single-pass membrane protein</topology>
    </subcellularLocation>
</comment>
<gene>
    <name evidence="9" type="ORF">HPB48_022788</name>
</gene>
<dbReference type="PANTHER" id="PTHR21461">
    <property type="entry name" value="GLYCOSYLTRANSFERASE FAMILY 92 PROTEIN"/>
    <property type="match status" value="1"/>
</dbReference>
<evidence type="ECO:0000256" key="5">
    <source>
        <dbReference type="ARBA" id="ARBA00022692"/>
    </source>
</evidence>
<dbReference type="AlphaFoldDB" id="A0A9J6FV94"/>
<evidence type="ECO:0000313" key="10">
    <source>
        <dbReference type="Proteomes" id="UP000821853"/>
    </source>
</evidence>
<evidence type="ECO:0000256" key="2">
    <source>
        <dbReference type="ARBA" id="ARBA00007647"/>
    </source>
</evidence>
<evidence type="ECO:0000256" key="8">
    <source>
        <dbReference type="RuleBase" id="RU366017"/>
    </source>
</evidence>
<evidence type="ECO:0000256" key="7">
    <source>
        <dbReference type="ARBA" id="ARBA00023136"/>
    </source>
</evidence>
<keyword evidence="3 8" id="KW-0328">Glycosyltransferase</keyword>
<accession>A0A9J6FV94</accession>
<dbReference type="OMA" id="RTENESW"/>
<dbReference type="GO" id="GO:0005737">
    <property type="term" value="C:cytoplasm"/>
    <property type="evidence" value="ECO:0007669"/>
    <property type="project" value="TreeGrafter"/>
</dbReference>
<dbReference type="EC" id="2.4.1.-" evidence="8"/>
<reference evidence="9 10" key="1">
    <citation type="journal article" date="2020" name="Cell">
        <title>Large-Scale Comparative Analyses of Tick Genomes Elucidate Their Genetic Diversity and Vector Capacities.</title>
        <authorList>
            <consortium name="Tick Genome and Microbiome Consortium (TIGMIC)"/>
            <person name="Jia N."/>
            <person name="Wang J."/>
            <person name="Shi W."/>
            <person name="Du L."/>
            <person name="Sun Y."/>
            <person name="Zhan W."/>
            <person name="Jiang J.F."/>
            <person name="Wang Q."/>
            <person name="Zhang B."/>
            <person name="Ji P."/>
            <person name="Bell-Sakyi L."/>
            <person name="Cui X.M."/>
            <person name="Yuan T.T."/>
            <person name="Jiang B.G."/>
            <person name="Yang W.F."/>
            <person name="Lam T.T."/>
            <person name="Chang Q.C."/>
            <person name="Ding S.J."/>
            <person name="Wang X.J."/>
            <person name="Zhu J.G."/>
            <person name="Ruan X.D."/>
            <person name="Zhao L."/>
            <person name="Wei J.T."/>
            <person name="Ye R.Z."/>
            <person name="Que T.C."/>
            <person name="Du C.H."/>
            <person name="Zhou Y.H."/>
            <person name="Cheng J.X."/>
            <person name="Dai P.F."/>
            <person name="Guo W.B."/>
            <person name="Han X.H."/>
            <person name="Huang E.J."/>
            <person name="Li L.F."/>
            <person name="Wei W."/>
            <person name="Gao Y.C."/>
            <person name="Liu J.Z."/>
            <person name="Shao H.Z."/>
            <person name="Wang X."/>
            <person name="Wang C.C."/>
            <person name="Yang T.C."/>
            <person name="Huo Q.B."/>
            <person name="Li W."/>
            <person name="Chen H.Y."/>
            <person name="Chen S.E."/>
            <person name="Zhou L.G."/>
            <person name="Ni X.B."/>
            <person name="Tian J.H."/>
            <person name="Sheng Y."/>
            <person name="Liu T."/>
            <person name="Pan Y.S."/>
            <person name="Xia L.Y."/>
            <person name="Li J."/>
            <person name="Zhao F."/>
            <person name="Cao W.C."/>
        </authorList>
    </citation>
    <scope>NUCLEOTIDE SEQUENCE [LARGE SCALE GENOMIC DNA]</scope>
    <source>
        <strain evidence="9">HaeL-2018</strain>
    </source>
</reference>
<keyword evidence="10" id="KW-1185">Reference proteome</keyword>
<evidence type="ECO:0000313" key="9">
    <source>
        <dbReference type="EMBL" id="KAH9366727.1"/>
    </source>
</evidence>
<evidence type="ECO:0000256" key="4">
    <source>
        <dbReference type="ARBA" id="ARBA00022679"/>
    </source>
</evidence>
<evidence type="ECO:0000256" key="3">
    <source>
        <dbReference type="ARBA" id="ARBA00022676"/>
    </source>
</evidence>